<proteinExistence type="predicted"/>
<dbReference type="GeneID" id="106461565"/>
<feature type="compositionally biased region" description="Basic and acidic residues" evidence="1">
    <location>
        <begin position="229"/>
        <end position="243"/>
    </location>
</feature>
<sequence>MLESSPKQHSRRDTKSLSTTTSVEHEAKEELLENDVPIDLSKKSSCPIWKNKDTQGSSEKTNFLKSIESDWIEKWQKIAGGVLPPMFSSYLHLAEDPSRTHWSTLNHSDKLSYNSKSASFLSPFLFPVGTLNSCPLVCDPFGNTFILTVHPDDEHIVPVPIGSPFSNGIKLTQTDLTDTIPVSDKLLSKYLENSPDEKGDQSSKNSTFKTFSRSSNNDEAESEQEENTCPEKNDQRDKLKSKDSQSGSNESKYTSFLYSKEKCSVIRELSQEHCDVAEDLRVSKDTNRLENLARVEPQLRDSHFFGNLKNSVSCSVLSEKSPGVDHFWCERPRTNSESAAFRKHPIESVVEDAKDKEANSNETLKRKVGSFKSESEFDHLNPKRHKISLRKSKSEDMNLIDSKRNDQTLFAVDLEHYKSKDYFSSAQNLASVSIDTSECRGQEKTFFQHLRHIYPLSFPWNIYGYYSKLMQTCQNSEVFTHLAARNISITSDGAVKTPSPKSSPSFAKTTSHENSGIVNDSQSDTWSASAKKRVPRTLTGKHVRYGTGASLSTLQTLREKIHERQKAKEHTVLNEKLFSSESNKKKSNSKQPTKRDRSPKTKTKIPKI</sequence>
<feature type="compositionally biased region" description="Basic residues" evidence="1">
    <location>
        <begin position="530"/>
        <end position="543"/>
    </location>
</feature>
<reference evidence="3 4" key="1">
    <citation type="submission" date="2025-05" db="UniProtKB">
        <authorList>
            <consortium name="RefSeq"/>
        </authorList>
    </citation>
    <scope>IDENTIFICATION</scope>
    <source>
        <tissue evidence="3 4">Muscle</tissue>
    </source>
</reference>
<evidence type="ECO:0000313" key="2">
    <source>
        <dbReference type="Proteomes" id="UP000694941"/>
    </source>
</evidence>
<protein>
    <submittedName>
        <fullName evidence="3 4">Uncharacterized protein LOC106461565</fullName>
    </submittedName>
</protein>
<evidence type="ECO:0000313" key="5">
    <source>
        <dbReference type="RefSeq" id="XP_013776857.1"/>
    </source>
</evidence>
<evidence type="ECO:0000313" key="3">
    <source>
        <dbReference type="RefSeq" id="XP_013776855.1"/>
    </source>
</evidence>
<feature type="compositionally biased region" description="Polar residues" evidence="1">
    <location>
        <begin position="202"/>
        <end position="217"/>
    </location>
</feature>
<feature type="region of interest" description="Disordered" evidence="1">
    <location>
        <begin position="561"/>
        <end position="608"/>
    </location>
</feature>
<feature type="compositionally biased region" description="Basic and acidic residues" evidence="1">
    <location>
        <begin position="561"/>
        <end position="573"/>
    </location>
</feature>
<evidence type="ECO:0000313" key="4">
    <source>
        <dbReference type="RefSeq" id="XP_013776856.1"/>
    </source>
</evidence>
<feature type="compositionally biased region" description="Acidic residues" evidence="1">
    <location>
        <begin position="218"/>
        <end position="228"/>
    </location>
</feature>
<organism evidence="2 4">
    <name type="scientific">Limulus polyphemus</name>
    <name type="common">Atlantic horseshoe crab</name>
    <dbReference type="NCBI Taxonomy" id="6850"/>
    <lineage>
        <taxon>Eukaryota</taxon>
        <taxon>Metazoa</taxon>
        <taxon>Ecdysozoa</taxon>
        <taxon>Arthropoda</taxon>
        <taxon>Chelicerata</taxon>
        <taxon>Merostomata</taxon>
        <taxon>Xiphosura</taxon>
        <taxon>Limulidae</taxon>
        <taxon>Limulus</taxon>
    </lineage>
</organism>
<feature type="region of interest" description="Disordered" evidence="1">
    <location>
        <begin position="1"/>
        <end position="34"/>
    </location>
</feature>
<feature type="region of interest" description="Disordered" evidence="1">
    <location>
        <begin position="492"/>
        <end position="543"/>
    </location>
</feature>
<evidence type="ECO:0000313" key="7">
    <source>
        <dbReference type="RefSeq" id="XP_022244267.1"/>
    </source>
</evidence>
<dbReference type="Proteomes" id="UP000694941">
    <property type="component" value="Unplaced"/>
</dbReference>
<keyword evidence="2" id="KW-1185">Reference proteome</keyword>
<dbReference type="RefSeq" id="XP_013776857.1">
    <property type="nucleotide sequence ID" value="XM_013921403.2"/>
</dbReference>
<dbReference type="RefSeq" id="XP_022244266.1">
    <property type="nucleotide sequence ID" value="XM_022388558.1"/>
</dbReference>
<dbReference type="RefSeq" id="XP_022244267.1">
    <property type="nucleotide sequence ID" value="XM_022388559.1"/>
</dbReference>
<feature type="region of interest" description="Disordered" evidence="1">
    <location>
        <begin position="192"/>
        <end position="251"/>
    </location>
</feature>
<name>A0ABM1B8B5_LIMPO</name>
<evidence type="ECO:0000256" key="1">
    <source>
        <dbReference type="SAM" id="MobiDB-lite"/>
    </source>
</evidence>
<dbReference type="RefSeq" id="XP_013776855.1">
    <property type="nucleotide sequence ID" value="XM_013921401.2"/>
</dbReference>
<dbReference type="RefSeq" id="XP_013776856.1">
    <property type="nucleotide sequence ID" value="XM_013921402.2"/>
</dbReference>
<feature type="compositionally biased region" description="Polar residues" evidence="1">
    <location>
        <begin position="499"/>
        <end position="528"/>
    </location>
</feature>
<accession>A0ABM1B8B5</accession>
<evidence type="ECO:0000313" key="6">
    <source>
        <dbReference type="RefSeq" id="XP_022244266.1"/>
    </source>
</evidence>
<gene>
    <name evidence="3 4 5 6 7" type="primary">LOC106461565</name>
</gene>